<dbReference type="GO" id="GO:0008234">
    <property type="term" value="F:cysteine-type peptidase activity"/>
    <property type="evidence" value="ECO:0007669"/>
    <property type="project" value="UniProtKB-KW"/>
</dbReference>
<dbReference type="eggNOG" id="KOG4755">
    <property type="taxonomic scope" value="Eukaryota"/>
</dbReference>
<dbReference type="InterPro" id="IPR036440">
    <property type="entry name" value="Peptidase_C15-like_sf"/>
</dbReference>
<keyword evidence="3" id="KW-0378">Hydrolase</keyword>
<keyword evidence="2" id="KW-0645">Protease</keyword>
<dbReference type="Proteomes" id="UP000053664">
    <property type="component" value="Unassembled WGS sequence"/>
</dbReference>
<name>A0A061HH20_9BASI</name>
<dbReference type="AlphaFoldDB" id="A0A061HH20"/>
<dbReference type="Gene3D" id="3.40.630.20">
    <property type="entry name" value="Peptidase C15, pyroglutamyl peptidase I-like"/>
    <property type="match status" value="1"/>
</dbReference>
<feature type="compositionally biased region" description="Polar residues" evidence="5">
    <location>
        <begin position="48"/>
        <end position="66"/>
    </location>
</feature>
<dbReference type="HOGENOM" id="CLU_043960_1_0_1"/>
<dbReference type="InterPro" id="IPR016125">
    <property type="entry name" value="Peptidase_C15-like"/>
</dbReference>
<evidence type="ECO:0008006" key="8">
    <source>
        <dbReference type="Google" id="ProtNLM"/>
    </source>
</evidence>
<reference evidence="6 7" key="1">
    <citation type="journal article" date="2013" name="Plant Cell">
        <title>The transition from a phytopathogenic smut ancestor to an anamorphic biocontrol agent deciphered by comparative whole-genome analysis.</title>
        <authorList>
            <person name="Lefebvre F."/>
            <person name="Joly D.L."/>
            <person name="Labbe C."/>
            <person name="Teichmann B."/>
            <person name="Linning R."/>
            <person name="Belzile F."/>
            <person name="Bakkeren G."/>
            <person name="Belanger R.R."/>
        </authorList>
    </citation>
    <scope>NUCLEOTIDE SEQUENCE [LARGE SCALE GENOMIC DNA]</scope>
    <source>
        <strain evidence="6 7">PF-1</strain>
    </source>
</reference>
<organism evidence="6 7">
    <name type="scientific">Pseudozyma flocculosa PF-1</name>
    <dbReference type="NCBI Taxonomy" id="1277687"/>
    <lineage>
        <taxon>Eukaryota</taxon>
        <taxon>Fungi</taxon>
        <taxon>Dikarya</taxon>
        <taxon>Basidiomycota</taxon>
        <taxon>Ustilaginomycotina</taxon>
        <taxon>Ustilaginomycetes</taxon>
        <taxon>Ustilaginales</taxon>
        <taxon>Ustilaginaceae</taxon>
        <taxon>Pseudozyma</taxon>
    </lineage>
</organism>
<keyword evidence="4" id="KW-0788">Thiol protease</keyword>
<evidence type="ECO:0000256" key="4">
    <source>
        <dbReference type="ARBA" id="ARBA00022807"/>
    </source>
</evidence>
<dbReference type="EMBL" id="KE361629">
    <property type="protein sequence ID" value="EPQ29931.1"/>
    <property type="molecule type" value="Genomic_DNA"/>
</dbReference>
<dbReference type="OrthoDB" id="407146at2759"/>
<dbReference type="SUPFAM" id="SSF53182">
    <property type="entry name" value="Pyrrolidone carboxyl peptidase (pyroglutamate aminopeptidase)"/>
    <property type="match status" value="1"/>
</dbReference>
<evidence type="ECO:0000256" key="2">
    <source>
        <dbReference type="ARBA" id="ARBA00022670"/>
    </source>
</evidence>
<feature type="region of interest" description="Disordered" evidence="5">
    <location>
        <begin position="39"/>
        <end position="71"/>
    </location>
</feature>
<accession>A0A061HH20</accession>
<evidence type="ECO:0000256" key="1">
    <source>
        <dbReference type="ARBA" id="ARBA00006641"/>
    </source>
</evidence>
<sequence length="317" mass="34015">MAPTPAKEIKVLVTGYGPFRSVVNNPSWLAVKPLHNRRLDLSQPPSSPSGLATATPRQSSTSNVGEPQQAQAQAHIQCIQLPVHYGHVLDTLPRLHGASAPYSPDAKLWFDARCDSASGLAGEEGKPYPEGYAIEPPQGQGEAWDVILHVGVGARGGLECESLAHKTGYHLPDAGDCLPPLVDGVAGRAEDVAPQETEKAISSSLSARDGKVRGFGRGYEQFDEVQKTPVDVDGLVAWLKQQGFEDVKPSTDAGLYLCEFILYASLCEAERAAASSGRKKTDVMFLHVPPVGERLDTATCTALIERVAWFCAHKRAL</sequence>
<protein>
    <recommendedName>
        <fullName evidence="8">Peptidase C15, pyroglutamyl peptidase I-like protein</fullName>
    </recommendedName>
</protein>
<gene>
    <name evidence="6" type="ORF">PFL1_02603</name>
</gene>
<dbReference type="PANTHER" id="PTHR23402">
    <property type="entry name" value="PROTEASE FAMILY C15 PYROGLUTAMYL-PEPTIDASE I-RELATED"/>
    <property type="match status" value="1"/>
</dbReference>
<dbReference type="RefSeq" id="XP_007878310.1">
    <property type="nucleotide sequence ID" value="XM_007880119.1"/>
</dbReference>
<evidence type="ECO:0000256" key="5">
    <source>
        <dbReference type="SAM" id="MobiDB-lite"/>
    </source>
</evidence>
<evidence type="ECO:0000256" key="3">
    <source>
        <dbReference type="ARBA" id="ARBA00022801"/>
    </source>
</evidence>
<proteinExistence type="inferred from homology"/>
<dbReference type="KEGG" id="pfp:PFL1_02603"/>
<evidence type="ECO:0000313" key="6">
    <source>
        <dbReference type="EMBL" id="EPQ29931.1"/>
    </source>
</evidence>
<dbReference type="GeneID" id="19316722"/>
<dbReference type="PANTHER" id="PTHR23402:SF1">
    <property type="entry name" value="PYROGLUTAMYL-PEPTIDASE I"/>
    <property type="match status" value="1"/>
</dbReference>
<evidence type="ECO:0000313" key="7">
    <source>
        <dbReference type="Proteomes" id="UP000053664"/>
    </source>
</evidence>
<comment type="similarity">
    <text evidence="1">Belongs to the peptidase C15 family.</text>
</comment>
<dbReference type="GO" id="GO:0006508">
    <property type="term" value="P:proteolysis"/>
    <property type="evidence" value="ECO:0007669"/>
    <property type="project" value="UniProtKB-KW"/>
</dbReference>